<evidence type="ECO:0000256" key="11">
    <source>
        <dbReference type="PIRSR" id="PIRSR006113-2"/>
    </source>
</evidence>
<evidence type="ECO:0000313" key="12">
    <source>
        <dbReference type="EMBL" id="SFN38187.1"/>
    </source>
</evidence>
<feature type="binding site" evidence="11">
    <location>
        <position position="31"/>
    </location>
    <ligand>
        <name>Zn(2+)</name>
        <dbReference type="ChEBI" id="CHEBI:29105"/>
    </ligand>
</feature>
<evidence type="ECO:0000256" key="4">
    <source>
        <dbReference type="ARBA" id="ARBA00018141"/>
    </source>
</evidence>
<dbReference type="EC" id="4.1.2.50" evidence="3"/>
<dbReference type="PANTHER" id="PTHR12589">
    <property type="entry name" value="PYRUVOYL TETRAHYDROBIOPTERIN SYNTHASE"/>
    <property type="match status" value="1"/>
</dbReference>
<feature type="active site" description="Charge relay system" evidence="10">
    <location>
        <position position="75"/>
    </location>
</feature>
<sequence>MKIIRLTKAFTFETAHALHGYDGKCKNIHGHSYKLFVTVKGKPSEDLDDVKLGMVMDFGDLKKIVNKEIVHIFDHAILLNENSPHKILGEKLLAEGHTVVFTDYQPSAENMILWIVEKIKPLLPENIELVALKLHETENSYAEWLAEDNQ</sequence>
<evidence type="ECO:0000256" key="2">
    <source>
        <dbReference type="ARBA" id="ARBA00008900"/>
    </source>
</evidence>
<dbReference type="GO" id="GO:0070497">
    <property type="term" value="F:6-carboxytetrahydropterin synthase activity"/>
    <property type="evidence" value="ECO:0007669"/>
    <property type="project" value="UniProtKB-EC"/>
</dbReference>
<dbReference type="SUPFAM" id="SSF55620">
    <property type="entry name" value="Tetrahydrobiopterin biosynthesis enzymes-like"/>
    <property type="match status" value="1"/>
</dbReference>
<evidence type="ECO:0000256" key="10">
    <source>
        <dbReference type="PIRSR" id="PIRSR006113-1"/>
    </source>
</evidence>
<comment type="pathway">
    <text evidence="1">Purine metabolism; 7-cyano-7-deazaguanine biosynthesis.</text>
</comment>
<feature type="active site" description="Proton acceptor" evidence="10">
    <location>
        <position position="25"/>
    </location>
</feature>
<evidence type="ECO:0000256" key="3">
    <source>
        <dbReference type="ARBA" id="ARBA00012982"/>
    </source>
</evidence>
<dbReference type="Pfam" id="PF01242">
    <property type="entry name" value="PTPS"/>
    <property type="match status" value="1"/>
</dbReference>
<accession>A0A1I4YJP9</accession>
<dbReference type="InterPro" id="IPR007115">
    <property type="entry name" value="6-PTP_synth/QueD"/>
</dbReference>
<comment type="catalytic activity">
    <reaction evidence="9">
        <text>7,8-dihydroneopterin 3'-triphosphate + H2O = 6-carboxy-5,6,7,8-tetrahydropterin + triphosphate + acetaldehyde + 2 H(+)</text>
        <dbReference type="Rhea" id="RHEA:27966"/>
        <dbReference type="ChEBI" id="CHEBI:15343"/>
        <dbReference type="ChEBI" id="CHEBI:15377"/>
        <dbReference type="ChEBI" id="CHEBI:15378"/>
        <dbReference type="ChEBI" id="CHEBI:18036"/>
        <dbReference type="ChEBI" id="CHEBI:58462"/>
        <dbReference type="ChEBI" id="CHEBI:61032"/>
        <dbReference type="EC" id="4.1.2.50"/>
    </reaction>
</comment>
<feature type="binding site" evidence="11">
    <location>
        <position position="16"/>
    </location>
    <ligand>
        <name>Zn(2+)</name>
        <dbReference type="ChEBI" id="CHEBI:29105"/>
    </ligand>
</feature>
<keyword evidence="6 11" id="KW-0862">Zinc</keyword>
<organism evidence="12 13">
    <name type="scientific">Algoriella xinjiangensis</name>
    <dbReference type="NCBI Taxonomy" id="684065"/>
    <lineage>
        <taxon>Bacteria</taxon>
        <taxon>Pseudomonadati</taxon>
        <taxon>Bacteroidota</taxon>
        <taxon>Flavobacteriia</taxon>
        <taxon>Flavobacteriales</taxon>
        <taxon>Weeksellaceae</taxon>
        <taxon>Algoriella</taxon>
    </lineage>
</organism>
<dbReference type="PANTHER" id="PTHR12589:SF7">
    <property type="entry name" value="6-PYRUVOYL TETRAHYDROBIOPTERIN SYNTHASE"/>
    <property type="match status" value="1"/>
</dbReference>
<evidence type="ECO:0000256" key="8">
    <source>
        <dbReference type="ARBA" id="ARBA00031449"/>
    </source>
</evidence>
<dbReference type="EMBL" id="FOUZ01000011">
    <property type="protein sequence ID" value="SFN38187.1"/>
    <property type="molecule type" value="Genomic_DNA"/>
</dbReference>
<protein>
    <recommendedName>
        <fullName evidence="4">6-carboxy-5,6,7,8-tetrahydropterin synthase</fullName>
        <ecNumber evidence="3">4.1.2.50</ecNumber>
    </recommendedName>
    <alternativeName>
        <fullName evidence="8">Queuosine biosynthesis protein QueD</fullName>
    </alternativeName>
</protein>
<comment type="cofactor">
    <cofactor evidence="11">
        <name>Zn(2+)</name>
        <dbReference type="ChEBI" id="CHEBI:29105"/>
    </cofactor>
    <text evidence="11">Binds 1 zinc ion per subunit.</text>
</comment>
<feature type="active site" description="Charge relay system" evidence="10">
    <location>
        <position position="136"/>
    </location>
</feature>
<name>A0A1I4YJP9_9FLAO</name>
<keyword evidence="13" id="KW-1185">Reference proteome</keyword>
<gene>
    <name evidence="12" type="ORF">SAMN05421738_11179</name>
</gene>
<dbReference type="STRING" id="684065.SAMN05421738_11179"/>
<dbReference type="GO" id="GO:0046872">
    <property type="term" value="F:metal ion binding"/>
    <property type="evidence" value="ECO:0007669"/>
    <property type="project" value="UniProtKB-KW"/>
</dbReference>
<dbReference type="UniPathway" id="UPA00391"/>
<dbReference type="Gene3D" id="3.30.479.10">
    <property type="entry name" value="6-pyruvoyl tetrahydropterin synthase/QueD"/>
    <property type="match status" value="1"/>
</dbReference>
<keyword evidence="7" id="KW-0456">Lyase</keyword>
<evidence type="ECO:0000313" key="13">
    <source>
        <dbReference type="Proteomes" id="UP000199149"/>
    </source>
</evidence>
<keyword evidence="5 11" id="KW-0479">Metal-binding</keyword>
<dbReference type="Proteomes" id="UP000199149">
    <property type="component" value="Unassembled WGS sequence"/>
</dbReference>
<dbReference type="AlphaFoldDB" id="A0A1I4YJP9"/>
<dbReference type="InterPro" id="IPR038418">
    <property type="entry name" value="6-PTP_synth/QueD_sf"/>
</dbReference>
<dbReference type="PIRSF" id="PIRSF006113">
    <property type="entry name" value="PTP_synth"/>
    <property type="match status" value="1"/>
</dbReference>
<evidence type="ECO:0000256" key="5">
    <source>
        <dbReference type="ARBA" id="ARBA00022723"/>
    </source>
</evidence>
<comment type="similarity">
    <text evidence="2">Belongs to the PTPS family. QueD subfamily.</text>
</comment>
<evidence type="ECO:0000256" key="1">
    <source>
        <dbReference type="ARBA" id="ARBA00005061"/>
    </source>
</evidence>
<evidence type="ECO:0000256" key="7">
    <source>
        <dbReference type="ARBA" id="ARBA00023239"/>
    </source>
</evidence>
<reference evidence="13" key="1">
    <citation type="submission" date="2016-10" db="EMBL/GenBank/DDBJ databases">
        <authorList>
            <person name="Varghese N."/>
            <person name="Submissions S."/>
        </authorList>
    </citation>
    <scope>NUCLEOTIDE SEQUENCE [LARGE SCALE GENOMIC DNA]</scope>
    <source>
        <strain evidence="13">XJ109</strain>
    </source>
</reference>
<proteinExistence type="inferred from homology"/>
<evidence type="ECO:0000256" key="6">
    <source>
        <dbReference type="ARBA" id="ARBA00022833"/>
    </source>
</evidence>
<feature type="binding site" evidence="11">
    <location>
        <position position="29"/>
    </location>
    <ligand>
        <name>Zn(2+)</name>
        <dbReference type="ChEBI" id="CHEBI:29105"/>
    </ligand>
</feature>
<evidence type="ECO:0000256" key="9">
    <source>
        <dbReference type="ARBA" id="ARBA00048807"/>
    </source>
</evidence>
<dbReference type="NCBIfam" id="TIGR03367">
    <property type="entry name" value="queuosine_QueD"/>
    <property type="match status" value="1"/>
</dbReference>